<dbReference type="Gene3D" id="3.40.50.300">
    <property type="entry name" value="P-loop containing nucleotide triphosphate hydrolases"/>
    <property type="match status" value="1"/>
</dbReference>
<evidence type="ECO:0000313" key="3">
    <source>
        <dbReference type="Proteomes" id="UP000470520"/>
    </source>
</evidence>
<dbReference type="RefSeq" id="WP_164189115.1">
    <property type="nucleotide sequence ID" value="NZ_JAAGMR010000190.1"/>
</dbReference>
<comment type="caution">
    <text evidence="2">The sequence shown here is derived from an EMBL/GenBank/DDBJ whole genome shotgun (WGS) entry which is preliminary data.</text>
</comment>
<organism evidence="2 3">
    <name type="scientific">Streptomyces bauhiniae</name>
    <dbReference type="NCBI Taxonomy" id="2340725"/>
    <lineage>
        <taxon>Bacteria</taxon>
        <taxon>Bacillati</taxon>
        <taxon>Actinomycetota</taxon>
        <taxon>Actinomycetes</taxon>
        <taxon>Kitasatosporales</taxon>
        <taxon>Streptomycetaceae</taxon>
        <taxon>Streptomyces</taxon>
    </lineage>
</organism>
<feature type="compositionally biased region" description="Low complexity" evidence="1">
    <location>
        <begin position="1"/>
        <end position="19"/>
    </location>
</feature>
<feature type="region of interest" description="Disordered" evidence="1">
    <location>
        <begin position="1"/>
        <end position="20"/>
    </location>
</feature>
<dbReference type="EMBL" id="JAAGMR010000190">
    <property type="protein sequence ID" value="NEB93056.1"/>
    <property type="molecule type" value="Genomic_DNA"/>
</dbReference>
<sequence>MGSPGTRTPADPAAPTGAAEADEQVSALHSTYTTVNQYLYGNVGRGGVTGIAGAASVSMGRATGPMRPEEITGLLERYAEPDAFEDALADLRADHVVILIGESGTGRRSGAIALLKKAMAGGGRVVVLSPDSTLDQLADRRFDAGNGYVVLDRVHDGSLNDAQADFAWRRVQERVQDSKAHLVVTTRPRLERRLPTAVSHVPWAAPATEQVLRLRLRLGGVAEETIAEAVKLIRVNCPVAKAAEVADGICAGGTPQEVWNDYDTGTYDTVRRWFHAPGRTMREVLQVTTVAFAAGNGIRACEELFALLDGHVGRQFARSAAGGKANALSAPVASGAAQKGTDLTGKRENGAESALYDSRRAMLDIELLTLRQVPVGAVVREVVEFAAPSHRRWVFIVLCSLFGSEFWNGVQQWLSGVLSEPDAPCPPGTVSGDEFEVSLAAGLAMLATKDFEEVLGKYLMPWAHGQAGQRGQAMAVYVLWYMCQSDLGLDTTALDIARGWARSTSPELRGTAALAFSGWLGVRFPTDAVKWLWHLIANENGQGLAAAALANLFALLVFHDEDTSRVLGLLTYRLDKHATRSGRSPLKSLTYEVVVMILCIRDASGRPVALRHFVLHPARGGALLDLWAKAFCYWPLRGMSVKAFADHLGALPTLTESAVDMGRALGRGLCERMPDPRARRALCMDLRRLTAKKQPRDAIRALLVELCKG</sequence>
<evidence type="ECO:0000256" key="1">
    <source>
        <dbReference type="SAM" id="MobiDB-lite"/>
    </source>
</evidence>
<dbReference type="AlphaFoldDB" id="A0A7K3QT46"/>
<accession>A0A7K3QT46</accession>
<reference evidence="2 3" key="1">
    <citation type="submission" date="2020-01" db="EMBL/GenBank/DDBJ databases">
        <title>Insect and environment-associated Actinomycetes.</title>
        <authorList>
            <person name="Currrie C."/>
            <person name="Chevrette M."/>
            <person name="Carlson C."/>
            <person name="Stubbendieck R."/>
            <person name="Wendt-Pienkowski E."/>
        </authorList>
    </citation>
    <scope>NUCLEOTIDE SEQUENCE [LARGE SCALE GENOMIC DNA]</scope>
    <source>
        <strain evidence="2 3">SID7754</strain>
    </source>
</reference>
<proteinExistence type="predicted"/>
<name>A0A7K3QT46_9ACTN</name>
<gene>
    <name evidence="2" type="ORF">G3I21_15370</name>
</gene>
<dbReference type="Proteomes" id="UP000470520">
    <property type="component" value="Unassembled WGS sequence"/>
</dbReference>
<evidence type="ECO:0000313" key="2">
    <source>
        <dbReference type="EMBL" id="NEB93056.1"/>
    </source>
</evidence>
<protein>
    <submittedName>
        <fullName evidence="2">Uncharacterized protein</fullName>
    </submittedName>
</protein>
<dbReference type="SUPFAM" id="SSF52540">
    <property type="entry name" value="P-loop containing nucleoside triphosphate hydrolases"/>
    <property type="match status" value="1"/>
</dbReference>
<dbReference type="InterPro" id="IPR027417">
    <property type="entry name" value="P-loop_NTPase"/>
</dbReference>